<reference evidence="3 4" key="1">
    <citation type="submission" date="2024-02" db="EMBL/GenBank/DDBJ databases">
        <title>A novel Wenzhouxiangellaceae bacterium, isolated from coastal sediments.</title>
        <authorList>
            <person name="Du Z.-J."/>
            <person name="Ye Y.-Q."/>
            <person name="Zhang X.-Y."/>
        </authorList>
    </citation>
    <scope>NUCLEOTIDE SEQUENCE [LARGE SCALE GENOMIC DNA]</scope>
    <source>
        <strain evidence="3 4">CH-27</strain>
    </source>
</reference>
<dbReference type="InterPro" id="IPR000192">
    <property type="entry name" value="Aminotrans_V_dom"/>
</dbReference>
<sequence length="392" mass="42461">MRNPSGGADLQALISDQFPGAGDGVYANHAAMSPWPRCVAEAVRAFADENLNHGPANYRDWIARERRLREQLAALLEAPSPADIALVKNTTEGISLVAHGLDWQAGDRIVLPLGEFASNRLPWLAQQRHGVTLQEVDIRAAADAETALIEALDDRTRLLTVSAVQWNDGFRLDLERLGAACRAKGVLFFVDAIQQLGALPLDVSACGADFLAADAHKWLLGPEGIAVFYSRPEARARLRLRQHGWHMFENPWAFERSDWTPASSARRFEAGSPNSLGQVALAAALELLATVGPDIVAERVRGNSGWLLEGLDELSAVETISRAAPERLSGIVSFRPRSMPAGALHRALQARGIETSVRAGAIRLSPHFYQGSDELERLLEGIREGLATGTAG</sequence>
<dbReference type="SUPFAM" id="SSF53383">
    <property type="entry name" value="PLP-dependent transferases"/>
    <property type="match status" value="1"/>
</dbReference>
<dbReference type="InterPro" id="IPR015424">
    <property type="entry name" value="PyrdxlP-dep_Trfase"/>
</dbReference>
<proteinExistence type="predicted"/>
<dbReference type="PANTHER" id="PTHR43586:SF15">
    <property type="entry name" value="BLR3095 PROTEIN"/>
    <property type="match status" value="1"/>
</dbReference>
<evidence type="ECO:0000256" key="1">
    <source>
        <dbReference type="ARBA" id="ARBA00022898"/>
    </source>
</evidence>
<dbReference type="PANTHER" id="PTHR43586">
    <property type="entry name" value="CYSTEINE DESULFURASE"/>
    <property type="match status" value="1"/>
</dbReference>
<dbReference type="EMBL" id="JAZHOG010000007">
    <property type="protein sequence ID" value="MEJ8568350.1"/>
    <property type="molecule type" value="Genomic_DNA"/>
</dbReference>
<protein>
    <submittedName>
        <fullName evidence="3">Aminotransferase class V-fold PLP-dependent enzyme</fullName>
    </submittedName>
</protein>
<accession>A0AAW9RHL4</accession>
<comment type="caution">
    <text evidence="3">The sequence shown here is derived from an EMBL/GenBank/DDBJ whole genome shotgun (WGS) entry which is preliminary data.</text>
</comment>
<evidence type="ECO:0000259" key="2">
    <source>
        <dbReference type="Pfam" id="PF00266"/>
    </source>
</evidence>
<dbReference type="Gene3D" id="3.40.640.10">
    <property type="entry name" value="Type I PLP-dependent aspartate aminotransferase-like (Major domain)"/>
    <property type="match status" value="1"/>
</dbReference>
<evidence type="ECO:0000313" key="4">
    <source>
        <dbReference type="Proteomes" id="UP001359886"/>
    </source>
</evidence>
<keyword evidence="3" id="KW-0808">Transferase</keyword>
<keyword evidence="4" id="KW-1185">Reference proteome</keyword>
<dbReference type="InterPro" id="IPR015421">
    <property type="entry name" value="PyrdxlP-dep_Trfase_major"/>
</dbReference>
<keyword evidence="1" id="KW-0663">Pyridoxal phosphate</keyword>
<dbReference type="GO" id="GO:0008483">
    <property type="term" value="F:transaminase activity"/>
    <property type="evidence" value="ECO:0007669"/>
    <property type="project" value="UniProtKB-KW"/>
</dbReference>
<organism evidence="3 4">
    <name type="scientific">Elongatibacter sediminis</name>
    <dbReference type="NCBI Taxonomy" id="3119006"/>
    <lineage>
        <taxon>Bacteria</taxon>
        <taxon>Pseudomonadati</taxon>
        <taxon>Pseudomonadota</taxon>
        <taxon>Gammaproteobacteria</taxon>
        <taxon>Chromatiales</taxon>
        <taxon>Wenzhouxiangellaceae</taxon>
        <taxon>Elongatibacter</taxon>
    </lineage>
</organism>
<dbReference type="AlphaFoldDB" id="A0AAW9RHL4"/>
<feature type="domain" description="Aminotransferase class V" evidence="2">
    <location>
        <begin position="25"/>
        <end position="360"/>
    </location>
</feature>
<dbReference type="Proteomes" id="UP001359886">
    <property type="component" value="Unassembled WGS sequence"/>
</dbReference>
<dbReference type="Pfam" id="PF00266">
    <property type="entry name" value="Aminotran_5"/>
    <property type="match status" value="1"/>
</dbReference>
<dbReference type="InterPro" id="IPR015422">
    <property type="entry name" value="PyrdxlP-dep_Trfase_small"/>
</dbReference>
<dbReference type="Gene3D" id="3.90.1150.10">
    <property type="entry name" value="Aspartate Aminotransferase, domain 1"/>
    <property type="match status" value="1"/>
</dbReference>
<gene>
    <name evidence="3" type="ORF">V3330_12010</name>
</gene>
<name>A0AAW9RHL4_9GAMM</name>
<keyword evidence="3" id="KW-0032">Aminotransferase</keyword>
<dbReference type="RefSeq" id="WP_354695668.1">
    <property type="nucleotide sequence ID" value="NZ_JAZHOG010000007.1"/>
</dbReference>
<evidence type="ECO:0000313" key="3">
    <source>
        <dbReference type="EMBL" id="MEJ8568350.1"/>
    </source>
</evidence>